<sequence length="210" mass="22261">MTVPRAMRIAASAALALTLLVLGAALRPLVLPERHSAPPVLSTVETGFTQDMAAHHQQALLMADRLAPDADPTVRRLARQITDTQRIEIGTMLGWLRLAGASPLPTEHLGWLPAGHRHDGPDEAAGGMPGMASTADLDALAAARGRDADILFLQLMIRHHEGGVAMARAADALLERGPVKETARSMVQQQGQELGVLNALLVQFGGQPLP</sequence>
<dbReference type="PANTHER" id="PTHR36933">
    <property type="entry name" value="SLL0788 PROTEIN"/>
    <property type="match status" value="1"/>
</dbReference>
<feature type="domain" description="DUF305" evidence="1">
    <location>
        <begin position="45"/>
        <end position="201"/>
    </location>
</feature>
<reference evidence="3" key="1">
    <citation type="submission" date="2015-03" db="EMBL/GenBank/DDBJ databases">
        <authorList>
            <consortium name="Pathogen Informatics"/>
        </authorList>
    </citation>
    <scope>NUCLEOTIDE SEQUENCE [LARGE SCALE GENOMIC DNA]</scope>
    <source>
        <strain evidence="3">NCTC11134</strain>
    </source>
</reference>
<dbReference type="InterPro" id="IPR012347">
    <property type="entry name" value="Ferritin-like"/>
</dbReference>
<dbReference type="Gene3D" id="1.20.1260.10">
    <property type="match status" value="1"/>
</dbReference>
<evidence type="ECO:0000259" key="1">
    <source>
        <dbReference type="Pfam" id="PF03713"/>
    </source>
</evidence>
<dbReference type="InterPro" id="IPR005183">
    <property type="entry name" value="DUF305_CopM-like"/>
</dbReference>
<gene>
    <name evidence="2" type="ORF">ERS450000_01590</name>
</gene>
<evidence type="ECO:0000313" key="2">
    <source>
        <dbReference type="EMBL" id="CRY75923.1"/>
    </source>
</evidence>
<dbReference type="KEGG" id="nfr:ERS450000_01590"/>
<organism evidence="2 3">
    <name type="scientific">Nocardia farcinica</name>
    <dbReference type="NCBI Taxonomy" id="37329"/>
    <lineage>
        <taxon>Bacteria</taxon>
        <taxon>Bacillati</taxon>
        <taxon>Actinomycetota</taxon>
        <taxon>Actinomycetes</taxon>
        <taxon>Mycobacteriales</taxon>
        <taxon>Nocardiaceae</taxon>
        <taxon>Nocardia</taxon>
    </lineage>
</organism>
<dbReference type="EMBL" id="LN868938">
    <property type="protein sequence ID" value="CRY75923.1"/>
    <property type="molecule type" value="Genomic_DNA"/>
</dbReference>
<name>A0A0H5NK67_NOCFR</name>
<dbReference type="PANTHER" id="PTHR36933:SF1">
    <property type="entry name" value="SLL0788 PROTEIN"/>
    <property type="match status" value="1"/>
</dbReference>
<proteinExistence type="predicted"/>
<dbReference type="AlphaFoldDB" id="A0A0H5NK67"/>
<evidence type="ECO:0000313" key="3">
    <source>
        <dbReference type="Proteomes" id="UP000057820"/>
    </source>
</evidence>
<dbReference type="Pfam" id="PF03713">
    <property type="entry name" value="DUF305"/>
    <property type="match status" value="1"/>
</dbReference>
<accession>A0A0H5NK67</accession>
<protein>
    <submittedName>
        <fullName evidence="2">Uncharacterized protein conserved in bacteria</fullName>
    </submittedName>
</protein>
<dbReference type="RefSeq" id="WP_060591640.1">
    <property type="nucleotide sequence ID" value="NZ_CP031418.1"/>
</dbReference>
<dbReference type="Proteomes" id="UP000057820">
    <property type="component" value="Chromosome 1"/>
</dbReference>